<dbReference type="SUPFAM" id="SSF51735">
    <property type="entry name" value="NAD(P)-binding Rossmann-fold domains"/>
    <property type="match status" value="1"/>
</dbReference>
<dbReference type="Gene3D" id="3.40.50.720">
    <property type="entry name" value="NAD(P)-binding Rossmann-like Domain"/>
    <property type="match status" value="1"/>
</dbReference>
<dbReference type="PANTHER" id="PTHR42760:SF133">
    <property type="entry name" value="3-OXOACYL-[ACYL-CARRIER-PROTEIN] REDUCTASE"/>
    <property type="match status" value="1"/>
</dbReference>
<keyword evidence="2" id="KW-0521">NADP</keyword>
<evidence type="ECO:0000313" key="5">
    <source>
        <dbReference type="Proteomes" id="UP001383192"/>
    </source>
</evidence>
<dbReference type="GO" id="GO:0016616">
    <property type="term" value="F:oxidoreductase activity, acting on the CH-OH group of donors, NAD or NADP as acceptor"/>
    <property type="evidence" value="ECO:0007669"/>
    <property type="project" value="TreeGrafter"/>
</dbReference>
<accession>A0AAW0DLL8</accession>
<keyword evidence="3" id="KW-0560">Oxidoreductase</keyword>
<organism evidence="4 5">
    <name type="scientific">Paramarasmius palmivorus</name>
    <dbReference type="NCBI Taxonomy" id="297713"/>
    <lineage>
        <taxon>Eukaryota</taxon>
        <taxon>Fungi</taxon>
        <taxon>Dikarya</taxon>
        <taxon>Basidiomycota</taxon>
        <taxon>Agaricomycotina</taxon>
        <taxon>Agaricomycetes</taxon>
        <taxon>Agaricomycetidae</taxon>
        <taxon>Agaricales</taxon>
        <taxon>Marasmiineae</taxon>
        <taxon>Marasmiaceae</taxon>
        <taxon>Paramarasmius</taxon>
    </lineage>
</organism>
<protein>
    <submittedName>
        <fullName evidence="4">Uncharacterized protein</fullName>
    </submittedName>
</protein>
<dbReference type="GO" id="GO:0048038">
    <property type="term" value="F:quinone binding"/>
    <property type="evidence" value="ECO:0007669"/>
    <property type="project" value="TreeGrafter"/>
</dbReference>
<name>A0AAW0DLL8_9AGAR</name>
<gene>
    <name evidence="4" type="ORF">VNI00_004870</name>
</gene>
<dbReference type="EMBL" id="JAYKXP010000013">
    <property type="protein sequence ID" value="KAK7051370.1"/>
    <property type="molecule type" value="Genomic_DNA"/>
</dbReference>
<comment type="similarity">
    <text evidence="1">Belongs to the short-chain dehydrogenases/reductases (SDR) family.</text>
</comment>
<dbReference type="AlphaFoldDB" id="A0AAW0DLL8"/>
<keyword evidence="5" id="KW-1185">Reference proteome</keyword>
<reference evidence="4 5" key="1">
    <citation type="submission" date="2024-01" db="EMBL/GenBank/DDBJ databases">
        <title>A draft genome for a cacao thread blight-causing isolate of Paramarasmius palmivorus.</title>
        <authorList>
            <person name="Baruah I.K."/>
            <person name="Bukari Y."/>
            <person name="Amoako-Attah I."/>
            <person name="Meinhardt L.W."/>
            <person name="Bailey B.A."/>
            <person name="Cohen S.P."/>
        </authorList>
    </citation>
    <scope>NUCLEOTIDE SEQUENCE [LARGE SCALE GENOMIC DNA]</scope>
    <source>
        <strain evidence="4 5">GH-12</strain>
    </source>
</reference>
<dbReference type="InterPro" id="IPR020904">
    <property type="entry name" value="Sc_DH/Rdtase_CS"/>
</dbReference>
<comment type="caution">
    <text evidence="4">The sequence shown here is derived from an EMBL/GenBank/DDBJ whole genome shotgun (WGS) entry which is preliminary data.</text>
</comment>
<evidence type="ECO:0000313" key="4">
    <source>
        <dbReference type="EMBL" id="KAK7051370.1"/>
    </source>
</evidence>
<evidence type="ECO:0000256" key="1">
    <source>
        <dbReference type="ARBA" id="ARBA00006484"/>
    </source>
</evidence>
<evidence type="ECO:0000256" key="3">
    <source>
        <dbReference type="ARBA" id="ARBA00023002"/>
    </source>
</evidence>
<dbReference type="PRINTS" id="PR00081">
    <property type="entry name" value="GDHRDH"/>
</dbReference>
<dbReference type="Proteomes" id="UP001383192">
    <property type="component" value="Unassembled WGS sequence"/>
</dbReference>
<dbReference type="PROSITE" id="PS00061">
    <property type="entry name" value="ADH_SHORT"/>
    <property type="match status" value="1"/>
</dbReference>
<dbReference type="PANTHER" id="PTHR42760">
    <property type="entry name" value="SHORT-CHAIN DEHYDROGENASES/REDUCTASES FAMILY MEMBER"/>
    <property type="match status" value="1"/>
</dbReference>
<dbReference type="InterPro" id="IPR036291">
    <property type="entry name" value="NAD(P)-bd_dom_sf"/>
</dbReference>
<dbReference type="Pfam" id="PF00106">
    <property type="entry name" value="adh_short"/>
    <property type="match status" value="1"/>
</dbReference>
<sequence>MSLKLLDKLPEPKLYLSQEPVSIDAKKAEDVVNEIKAAGGDAIAVAGDVGADEFPKKIVDATVKFTFDKMLHTTPDDTWDIIQKIHVKAPFRLIRQAAPYFRLKVRVLLGILPTPIVTCSITIQPEQRENRSIIMVSSTSGLHGNVGQANYSAAKAAVIGLTKTIAKEWGPFGVRANCIAFGLVHTRLTSAKEKGVTIEIDGKKVALGVPGAKEVDDPAAKSGAAYPHIPLRRGGHPDEAAAAMLL</sequence>
<dbReference type="InterPro" id="IPR002347">
    <property type="entry name" value="SDR_fam"/>
</dbReference>
<dbReference type="GO" id="GO:0006633">
    <property type="term" value="P:fatty acid biosynthetic process"/>
    <property type="evidence" value="ECO:0007669"/>
    <property type="project" value="TreeGrafter"/>
</dbReference>
<evidence type="ECO:0000256" key="2">
    <source>
        <dbReference type="ARBA" id="ARBA00022857"/>
    </source>
</evidence>
<proteinExistence type="inferred from homology"/>